<feature type="compositionally biased region" description="Basic and acidic residues" evidence="1">
    <location>
        <begin position="49"/>
        <end position="63"/>
    </location>
</feature>
<evidence type="ECO:0000313" key="4">
    <source>
        <dbReference type="Proteomes" id="UP000295431"/>
    </source>
</evidence>
<proteinExistence type="predicted"/>
<name>A0A4R4N394_9ACTN</name>
<gene>
    <name evidence="3" type="ORF">E1284_40290</name>
</gene>
<keyword evidence="4" id="KW-1185">Reference proteome</keyword>
<dbReference type="Proteomes" id="UP000295431">
    <property type="component" value="Unassembled WGS sequence"/>
</dbReference>
<feature type="non-terminal residue" evidence="3">
    <location>
        <position position="364"/>
    </location>
</feature>
<reference evidence="3 4" key="1">
    <citation type="submission" date="2019-03" db="EMBL/GenBank/DDBJ databases">
        <title>Draft genome sequences of novel Actinobacteria.</title>
        <authorList>
            <person name="Sahin N."/>
            <person name="Ay H."/>
            <person name="Saygin H."/>
        </authorList>
    </citation>
    <scope>NUCLEOTIDE SEQUENCE [LARGE SCALE GENOMIC DNA]</scope>
    <source>
        <strain evidence="3 4">DSM 45347</strain>
    </source>
</reference>
<evidence type="ECO:0000256" key="1">
    <source>
        <dbReference type="SAM" id="MobiDB-lite"/>
    </source>
</evidence>
<comment type="caution">
    <text evidence="3">The sequence shown here is derived from an EMBL/GenBank/DDBJ whole genome shotgun (WGS) entry which is preliminary data.</text>
</comment>
<sequence>MRTGRKTLVLSHSRTTRAVAAIMAVALAVGVLSATPPALAEPGSQRPTVNDHENPVNGHDLKVRPRKKLTLKPGPPARAAWPKPGTGEVALPATSKSGVHAGALPVRVLPAEKPAAKSAARSGVGAAEKVRVSVLDRAATAKAGVNGLAFTVARTDKPQAGRVGVELDYAKFAQAFGGAYGSRLRLYQMPACALSTPDKPQCRLAAPLDAVNDTGEQTLTAQVTAAPARTATTVPSGVPAAASQSVGTLLVAAAGESGPQGDYKATSLEASATWQAGGNGGGFTWSYPMRVPPVPGGLTPNVSVSYSSGSVDGRTANTNGQPSWVGEGFDLWPGYIERRYKACEDDGAPKDEWGNSPGDQCWGY</sequence>
<keyword evidence="2" id="KW-0732">Signal</keyword>
<evidence type="ECO:0000313" key="3">
    <source>
        <dbReference type="EMBL" id="TDC01237.1"/>
    </source>
</evidence>
<dbReference type="EMBL" id="SMJW01000496">
    <property type="protein sequence ID" value="TDC01237.1"/>
    <property type="molecule type" value="Genomic_DNA"/>
</dbReference>
<dbReference type="AlphaFoldDB" id="A0A4R4N394"/>
<feature type="chain" id="PRO_5020537059" evidence="2">
    <location>
        <begin position="41"/>
        <end position="364"/>
    </location>
</feature>
<protein>
    <submittedName>
        <fullName evidence="3">Sugar-binding protein</fullName>
    </submittedName>
</protein>
<feature type="signal peptide" evidence="2">
    <location>
        <begin position="1"/>
        <end position="40"/>
    </location>
</feature>
<organism evidence="3 4">
    <name type="scientific">Actinomadura bangladeshensis</name>
    <dbReference type="NCBI Taxonomy" id="453573"/>
    <lineage>
        <taxon>Bacteria</taxon>
        <taxon>Bacillati</taxon>
        <taxon>Actinomycetota</taxon>
        <taxon>Actinomycetes</taxon>
        <taxon>Streptosporangiales</taxon>
        <taxon>Thermomonosporaceae</taxon>
        <taxon>Actinomadura</taxon>
    </lineage>
</organism>
<evidence type="ECO:0000256" key="2">
    <source>
        <dbReference type="SAM" id="SignalP"/>
    </source>
</evidence>
<feature type="region of interest" description="Disordered" evidence="1">
    <location>
        <begin position="39"/>
        <end position="94"/>
    </location>
</feature>
<accession>A0A4R4N394</accession>